<comment type="caution">
    <text evidence="11">The sequence shown here is derived from an EMBL/GenBank/DDBJ whole genome shotgun (WGS) entry which is preliminary data.</text>
</comment>
<evidence type="ECO:0000256" key="2">
    <source>
        <dbReference type="ARBA" id="ARBA00022448"/>
    </source>
</evidence>
<feature type="signal peptide" evidence="10">
    <location>
        <begin position="1"/>
        <end position="22"/>
    </location>
</feature>
<comment type="similarity">
    <text evidence="1 10">Belongs to the alphaproteobacteria porin family.</text>
</comment>
<keyword evidence="12" id="KW-1185">Reference proteome</keyword>
<organism evidence="11 12">
    <name type="scientific">Phyllobacterium ifriqiyense</name>
    <dbReference type="NCBI Taxonomy" id="314238"/>
    <lineage>
        <taxon>Bacteria</taxon>
        <taxon>Pseudomonadati</taxon>
        <taxon>Pseudomonadota</taxon>
        <taxon>Alphaproteobacteria</taxon>
        <taxon>Hyphomicrobiales</taxon>
        <taxon>Phyllobacteriaceae</taxon>
        <taxon>Phyllobacterium</taxon>
    </lineage>
</organism>
<keyword evidence="2 10" id="KW-0813">Transport</keyword>
<dbReference type="Proteomes" id="UP001237780">
    <property type="component" value="Unassembled WGS sequence"/>
</dbReference>
<dbReference type="InterPro" id="IPR003684">
    <property type="entry name" value="Porin_alphabac"/>
</dbReference>
<keyword evidence="3 10" id="KW-1134">Transmembrane beta strand</keyword>
<evidence type="ECO:0000256" key="9">
    <source>
        <dbReference type="ARBA" id="ARBA00023237"/>
    </source>
</evidence>
<evidence type="ECO:0000256" key="10">
    <source>
        <dbReference type="RuleBase" id="RU364005"/>
    </source>
</evidence>
<comment type="subcellular location">
    <subcellularLocation>
        <location evidence="10">Cell outer membrane</location>
        <topology evidence="10">Multi-pass membrane protein</topology>
    </subcellularLocation>
</comment>
<gene>
    <name evidence="11" type="ORF">QFZ34_001354</name>
</gene>
<reference evidence="11 12" key="1">
    <citation type="submission" date="2023-07" db="EMBL/GenBank/DDBJ databases">
        <title>Comparative genomics of wheat-associated soil bacteria to identify genetic determinants of phenazine resistance.</title>
        <authorList>
            <person name="Mouncey N."/>
        </authorList>
    </citation>
    <scope>NUCLEOTIDE SEQUENCE [LARGE SCALE GENOMIC DNA]</scope>
    <source>
        <strain evidence="11 12">W4I11</strain>
    </source>
</reference>
<keyword evidence="9 10" id="KW-0998">Cell outer membrane</keyword>
<dbReference type="RefSeq" id="WP_307278353.1">
    <property type="nucleotide sequence ID" value="NZ_JAUSZT010000002.1"/>
</dbReference>
<keyword evidence="4 10" id="KW-0812">Transmembrane</keyword>
<evidence type="ECO:0000256" key="7">
    <source>
        <dbReference type="ARBA" id="ARBA00023114"/>
    </source>
</evidence>
<evidence type="ECO:0000313" key="11">
    <source>
        <dbReference type="EMBL" id="MDQ0996177.1"/>
    </source>
</evidence>
<keyword evidence="7 10" id="KW-0626">Porin</keyword>
<evidence type="ECO:0000256" key="5">
    <source>
        <dbReference type="ARBA" id="ARBA00022729"/>
    </source>
</evidence>
<evidence type="ECO:0000256" key="8">
    <source>
        <dbReference type="ARBA" id="ARBA00023136"/>
    </source>
</evidence>
<dbReference type="SUPFAM" id="SSF56935">
    <property type="entry name" value="Porins"/>
    <property type="match status" value="1"/>
</dbReference>
<comment type="function">
    <text evidence="10">Forms passive diffusion pores that allow small molecular weight hydrophilic materials across the outer membrane.</text>
</comment>
<protein>
    <recommendedName>
        <fullName evidence="10">Porin</fullName>
    </recommendedName>
</protein>
<name>A0ABU0S5Y6_9HYPH</name>
<keyword evidence="8 10" id="KW-0472">Membrane</keyword>
<evidence type="ECO:0000256" key="1">
    <source>
        <dbReference type="ARBA" id="ARBA00009521"/>
    </source>
</evidence>
<keyword evidence="5 10" id="KW-0732">Signal</keyword>
<evidence type="ECO:0000256" key="4">
    <source>
        <dbReference type="ARBA" id="ARBA00022692"/>
    </source>
</evidence>
<dbReference type="EMBL" id="JAUSZT010000002">
    <property type="protein sequence ID" value="MDQ0996177.1"/>
    <property type="molecule type" value="Genomic_DNA"/>
</dbReference>
<dbReference type="Pfam" id="PF02530">
    <property type="entry name" value="Porin_2"/>
    <property type="match status" value="1"/>
</dbReference>
<feature type="chain" id="PRO_5044962885" description="Porin" evidence="10">
    <location>
        <begin position="23"/>
        <end position="357"/>
    </location>
</feature>
<evidence type="ECO:0000256" key="6">
    <source>
        <dbReference type="ARBA" id="ARBA00023065"/>
    </source>
</evidence>
<evidence type="ECO:0000256" key="3">
    <source>
        <dbReference type="ARBA" id="ARBA00022452"/>
    </source>
</evidence>
<keyword evidence="6 10" id="KW-0406">Ion transport</keyword>
<proteinExistence type="inferred from homology"/>
<sequence>MNIKSLLLGSAAALIVVSGARAADAVVVAEPEPVEYVRVCDTYGAGFFYIPGTETCLKISGYMRYDARAGGNAYNGEDRDTYSQRSRFSLRVDARDETELGTLRSYAELRFNFVDGNNADSVELNNGFIELGGFRVGATDSQFMTWTGYMGDIINDDVILAGQYVTNQISYTWAGGNGLSAMIGAEQGMETDQGYGDVDYTIDDYMPHIVAGARYEQDWGKVSGVVGYDSVSEEWAGKVRLDVSLSDTISAWVMGGYKSNGDEFENNYFGAWHGDYAVWGGLAAKLSEKATFNLQGAYEEDGTFAAAANVAYELVAGFVITPEISYTSFGGERQDRNNIDGNEDDAFEGIIRFQRNF</sequence>
<comment type="domain">
    <text evidence="10">Consists of 16-stranded beta-barrel sheets, with large surface-exposed loops, that form a transmembrane pore at the center of each barrel. The pore is partially ocluded by a peptide loop that folds into the pore lumen.</text>
</comment>
<accession>A0ABU0S5Y6</accession>
<evidence type="ECO:0000313" key="12">
    <source>
        <dbReference type="Proteomes" id="UP001237780"/>
    </source>
</evidence>